<dbReference type="InterPro" id="IPR042197">
    <property type="entry name" value="Apaf_helical"/>
</dbReference>
<evidence type="ECO:0000256" key="3">
    <source>
        <dbReference type="ARBA" id="ARBA00022821"/>
    </source>
</evidence>
<dbReference type="InterPro" id="IPR044974">
    <property type="entry name" value="Disease_R_plants"/>
</dbReference>
<dbReference type="Pfam" id="PF23598">
    <property type="entry name" value="LRR_14"/>
    <property type="match status" value="1"/>
</dbReference>
<reference evidence="9" key="2">
    <citation type="submission" date="2025-08" db="UniProtKB">
        <authorList>
            <consortium name="RefSeq"/>
        </authorList>
    </citation>
    <scope>IDENTIFICATION</scope>
    <source>
        <tissue evidence="9">Seedling</tissue>
    </source>
</reference>
<dbReference type="InterPro" id="IPR058922">
    <property type="entry name" value="WHD_DRP"/>
</dbReference>
<dbReference type="RefSeq" id="XP_015866008.2">
    <property type="nucleotide sequence ID" value="XM_016010522.4"/>
</dbReference>
<feature type="domain" description="Disease resistance R13L4/SHOC-2-like LRR" evidence="7">
    <location>
        <begin position="554"/>
        <end position="838"/>
    </location>
</feature>
<dbReference type="Pfam" id="PF18052">
    <property type="entry name" value="Rx_N"/>
    <property type="match status" value="1"/>
</dbReference>
<dbReference type="Proteomes" id="UP001652623">
    <property type="component" value="Chromosome 1"/>
</dbReference>
<dbReference type="Gene3D" id="1.20.5.4130">
    <property type="match status" value="1"/>
</dbReference>
<dbReference type="InterPro" id="IPR027417">
    <property type="entry name" value="P-loop_NTPase"/>
</dbReference>
<dbReference type="PANTHER" id="PTHR23155:SF1052">
    <property type="entry name" value="DISEASE RESISTANCE PROTEIN RPM1"/>
    <property type="match status" value="1"/>
</dbReference>
<evidence type="ECO:0000259" key="5">
    <source>
        <dbReference type="Pfam" id="PF18052"/>
    </source>
</evidence>
<feature type="domain" description="Disease resistance N-terminal" evidence="5">
    <location>
        <begin position="6"/>
        <end position="92"/>
    </location>
</feature>
<evidence type="ECO:0000259" key="4">
    <source>
        <dbReference type="Pfam" id="PF00931"/>
    </source>
</evidence>
<dbReference type="Pfam" id="PF00931">
    <property type="entry name" value="NB-ARC"/>
    <property type="match status" value="1"/>
</dbReference>
<name>A0A6P3YVK8_ZIZJJ</name>
<dbReference type="KEGG" id="zju:107403607"/>
<dbReference type="SUPFAM" id="SSF52058">
    <property type="entry name" value="L domain-like"/>
    <property type="match status" value="1"/>
</dbReference>
<dbReference type="SUPFAM" id="SSF52540">
    <property type="entry name" value="P-loop containing nucleoside triphosphate hydrolases"/>
    <property type="match status" value="1"/>
</dbReference>
<evidence type="ECO:0000313" key="9">
    <source>
        <dbReference type="RefSeq" id="XP_015866008.2"/>
    </source>
</evidence>
<accession>A0A6P3YVK8</accession>
<evidence type="ECO:0000313" key="8">
    <source>
        <dbReference type="Proteomes" id="UP001652623"/>
    </source>
</evidence>
<dbReference type="InterPro" id="IPR036388">
    <property type="entry name" value="WH-like_DNA-bd_sf"/>
</dbReference>
<reference evidence="8" key="1">
    <citation type="submission" date="2025-05" db="UniProtKB">
        <authorList>
            <consortium name="RefSeq"/>
        </authorList>
    </citation>
    <scope>NUCLEOTIDE SEQUENCE [LARGE SCALE GENOMIC DNA]</scope>
</reference>
<dbReference type="Gene3D" id="1.10.10.10">
    <property type="entry name" value="Winged helix-like DNA-binding domain superfamily/Winged helix DNA-binding domain"/>
    <property type="match status" value="1"/>
</dbReference>
<dbReference type="Pfam" id="PF23559">
    <property type="entry name" value="WHD_DRP"/>
    <property type="match status" value="1"/>
</dbReference>
<evidence type="ECO:0000256" key="1">
    <source>
        <dbReference type="ARBA" id="ARBA00022737"/>
    </source>
</evidence>
<proteinExistence type="predicted"/>
<dbReference type="Gene3D" id="3.40.50.300">
    <property type="entry name" value="P-loop containing nucleotide triphosphate hydrolases"/>
    <property type="match status" value="1"/>
</dbReference>
<dbReference type="InterPro" id="IPR038005">
    <property type="entry name" value="RX-like_CC"/>
</dbReference>
<dbReference type="InterPro" id="IPR032675">
    <property type="entry name" value="LRR_dom_sf"/>
</dbReference>
<dbReference type="Gene3D" id="1.10.8.430">
    <property type="entry name" value="Helical domain of apoptotic protease-activating factors"/>
    <property type="match status" value="1"/>
</dbReference>
<dbReference type="InterPro" id="IPR041118">
    <property type="entry name" value="Rx_N"/>
</dbReference>
<dbReference type="SMR" id="A0A6P3YVK8"/>
<protein>
    <submittedName>
        <fullName evidence="9">Disease resistance protein RPM1-like</fullName>
    </submittedName>
</protein>
<dbReference type="InParanoid" id="A0A6P3YVK8"/>
<feature type="domain" description="NB-ARC" evidence="4">
    <location>
        <begin position="180"/>
        <end position="350"/>
    </location>
</feature>
<gene>
    <name evidence="9" type="primary">LOC107403607</name>
</gene>
<feature type="domain" description="Disease resistance protein winged helix" evidence="6">
    <location>
        <begin position="438"/>
        <end position="509"/>
    </location>
</feature>
<evidence type="ECO:0000259" key="7">
    <source>
        <dbReference type="Pfam" id="PF23598"/>
    </source>
</evidence>
<sequence length="938" mass="108374">MAETLLTPVISKLFQLLAEEAKLFKGVRREVRSLTDELDLINCFLKDAEAKSQKTDMSESLKTWLKQIRELADQIENVMDEYVLNVSHHRNNQRGFTGFLQKTAHLIKGMKPGIRIAHEIQSIKSSLLEIKLRGETYGLRPLEPRSLMSTTSTTTNVEVHDLRVGSLFLDDSELVGIDSTRNELVRRLVEGESTRMVFSIVGEGGIGKTTLAKKVYDNEQVKERFDCHVWVTVSQSYNMVKLLTRIATQIRHTVGETHMVLEELIDIVRQYLLSKRYVFVFDDVWDIDFWAVMKHALPSNNKGSRIIITTRNDIIAASCKETSYDLVRKLKPFSQEMAWELFTKIGFRSEIDHHCPPELQKLSLEIVRKCQGLPLVIATVAGLLSTKEKVVFEWQKLHDSLTSELVNNPRLSSVAKILSLSYNDLPYHLKSCFLYFCIFPEDFWINNKLLHRLWIAEGFIKEERHKKLEQVAEEYLNEFIYRNLVQTWTKNNAPNYKMYRVHDLMREIILSRADEISFCRVWDERNSKYGGKCRRLSIHSGTQNVLKTVEDYRVRSIFLFDIDNLTSSTILFKKFKLLKVLHISSVPLGNLPKGVGNLVHMKYLSLRNTNVKKLPRSIGKLHNLQTLDLRNTYIREIPVEINKLQKLQHLFASFSGNKIKYGADADSICGVRLHGKVGCLKHLRTLRIVEAHDSWVGDIKELEELRHLRSLGISNLTTQIGRVLCASIEKMNNLERLNLYSISEDEILDLQHISSPPPFLGQLLLMGQLQKLPHWILKLQNLSRLTLNFSKFIDDPLKHLKCLPNLVSLKLYQAYDGEQLHFEEGSFPKLKMLDLGKLDGLKLVRIDGGELPLVEELFIGPSPLLEEVPSHIQLLRNLKLLKFCNMPREFVLAMQPVEGRDYWKIKHVPSVHFWYRIEGEGYKSYKLGESDLLELLNQ</sequence>
<dbReference type="InterPro" id="IPR002182">
    <property type="entry name" value="NB-ARC"/>
</dbReference>
<dbReference type="GO" id="GO:0043531">
    <property type="term" value="F:ADP binding"/>
    <property type="evidence" value="ECO:0007669"/>
    <property type="project" value="InterPro"/>
</dbReference>
<dbReference type="CDD" id="cd14798">
    <property type="entry name" value="RX-CC_like"/>
    <property type="match status" value="1"/>
</dbReference>
<dbReference type="PRINTS" id="PR00364">
    <property type="entry name" value="DISEASERSIST"/>
</dbReference>
<organism evidence="8 9">
    <name type="scientific">Ziziphus jujuba</name>
    <name type="common">Chinese jujube</name>
    <name type="synonym">Ziziphus sativa</name>
    <dbReference type="NCBI Taxonomy" id="326968"/>
    <lineage>
        <taxon>Eukaryota</taxon>
        <taxon>Viridiplantae</taxon>
        <taxon>Streptophyta</taxon>
        <taxon>Embryophyta</taxon>
        <taxon>Tracheophyta</taxon>
        <taxon>Spermatophyta</taxon>
        <taxon>Magnoliopsida</taxon>
        <taxon>eudicotyledons</taxon>
        <taxon>Gunneridae</taxon>
        <taxon>Pentapetalae</taxon>
        <taxon>rosids</taxon>
        <taxon>fabids</taxon>
        <taxon>Rosales</taxon>
        <taxon>Rhamnaceae</taxon>
        <taxon>Paliureae</taxon>
        <taxon>Ziziphus</taxon>
    </lineage>
</organism>
<evidence type="ECO:0000259" key="6">
    <source>
        <dbReference type="Pfam" id="PF23559"/>
    </source>
</evidence>
<keyword evidence="8" id="KW-1185">Reference proteome</keyword>
<dbReference type="GO" id="GO:0098542">
    <property type="term" value="P:defense response to other organism"/>
    <property type="evidence" value="ECO:0007669"/>
    <property type="project" value="TreeGrafter"/>
</dbReference>
<dbReference type="Gene3D" id="3.80.10.10">
    <property type="entry name" value="Ribonuclease Inhibitor"/>
    <property type="match status" value="1"/>
</dbReference>
<dbReference type="GeneID" id="107403607"/>
<keyword evidence="3" id="KW-0611">Plant defense</keyword>
<keyword evidence="1" id="KW-0677">Repeat</keyword>
<dbReference type="InterPro" id="IPR055414">
    <property type="entry name" value="LRR_R13L4/SHOC2-like"/>
</dbReference>
<dbReference type="PANTHER" id="PTHR23155">
    <property type="entry name" value="DISEASE RESISTANCE PROTEIN RP"/>
    <property type="match status" value="1"/>
</dbReference>
<dbReference type="AlphaFoldDB" id="A0A6P3YVK8"/>
<evidence type="ECO:0000256" key="2">
    <source>
        <dbReference type="ARBA" id="ARBA00022741"/>
    </source>
</evidence>
<keyword evidence="2" id="KW-0547">Nucleotide-binding</keyword>